<feature type="compositionally biased region" description="Basic residues" evidence="1">
    <location>
        <begin position="36"/>
        <end position="49"/>
    </location>
</feature>
<organism evidence="2">
    <name type="scientific">Brassica oleracea</name>
    <name type="common">Wild cabbage</name>
    <dbReference type="NCBI Taxonomy" id="3712"/>
    <lineage>
        <taxon>Eukaryota</taxon>
        <taxon>Viridiplantae</taxon>
        <taxon>Streptophyta</taxon>
        <taxon>Embryophyta</taxon>
        <taxon>Tracheophyta</taxon>
        <taxon>Spermatophyta</taxon>
        <taxon>Magnoliopsida</taxon>
        <taxon>eudicotyledons</taxon>
        <taxon>Gunneridae</taxon>
        <taxon>Pentapetalae</taxon>
        <taxon>rosids</taxon>
        <taxon>malvids</taxon>
        <taxon>Brassicales</taxon>
        <taxon>Brassicaceae</taxon>
        <taxon>Brassiceae</taxon>
        <taxon>Brassica</taxon>
    </lineage>
</organism>
<evidence type="ECO:0000256" key="1">
    <source>
        <dbReference type="SAM" id="MobiDB-lite"/>
    </source>
</evidence>
<protein>
    <submittedName>
        <fullName evidence="2">Uncharacterized protein</fullName>
    </submittedName>
</protein>
<dbReference type="AlphaFoldDB" id="A0A3P6F2B3"/>
<evidence type="ECO:0000313" key="2">
    <source>
        <dbReference type="EMBL" id="VDD38452.1"/>
    </source>
</evidence>
<name>A0A3P6F2B3_BRAOL</name>
<sequence>MAASMCSSCLVQGPDCMMDWREEMFSNRPNVTSTRRERRRKRHMHTCSR</sequence>
<gene>
    <name evidence="2" type="ORF">BOLC7T44012H</name>
</gene>
<dbReference type="EMBL" id="LR031876">
    <property type="protein sequence ID" value="VDD38452.1"/>
    <property type="molecule type" value="Genomic_DNA"/>
</dbReference>
<feature type="region of interest" description="Disordered" evidence="1">
    <location>
        <begin position="29"/>
        <end position="49"/>
    </location>
</feature>
<accession>A0A3P6F2B3</accession>
<proteinExistence type="predicted"/>
<reference evidence="2" key="1">
    <citation type="submission" date="2018-11" db="EMBL/GenBank/DDBJ databases">
        <authorList>
            <consortium name="Genoscope - CEA"/>
            <person name="William W."/>
        </authorList>
    </citation>
    <scope>NUCLEOTIDE SEQUENCE</scope>
</reference>